<feature type="transmembrane region" description="Helical" evidence="4">
    <location>
        <begin position="788"/>
        <end position="807"/>
    </location>
</feature>
<keyword evidence="4" id="KW-1133">Transmembrane helix</keyword>
<dbReference type="PANTHER" id="PTHR45641">
    <property type="entry name" value="TETRATRICOPEPTIDE REPEAT PROTEIN (AFU_ORTHOLOGUE AFUA_6G03870)"/>
    <property type="match status" value="1"/>
</dbReference>
<dbReference type="Gene3D" id="1.25.40.10">
    <property type="entry name" value="Tetratricopeptide repeat domain"/>
    <property type="match status" value="2"/>
</dbReference>
<keyword evidence="2" id="KW-0802">TPR repeat</keyword>
<keyword evidence="4" id="KW-0472">Membrane</keyword>
<evidence type="ECO:0000313" key="5">
    <source>
        <dbReference type="EMBL" id="CDW73541.1"/>
    </source>
</evidence>
<dbReference type="SUPFAM" id="SSF48452">
    <property type="entry name" value="TPR-like"/>
    <property type="match status" value="2"/>
</dbReference>
<dbReference type="EMBL" id="CCKQ01002448">
    <property type="protein sequence ID" value="CDW73541.1"/>
    <property type="molecule type" value="Genomic_DNA"/>
</dbReference>
<name>A0A077ZYB2_STYLE</name>
<proteinExistence type="predicted"/>
<keyword evidence="1" id="KW-0677">Repeat</keyword>
<evidence type="ECO:0000313" key="6">
    <source>
        <dbReference type="Proteomes" id="UP000039865"/>
    </source>
</evidence>
<accession>A0A077ZYB2</accession>
<evidence type="ECO:0000256" key="3">
    <source>
        <dbReference type="SAM" id="MobiDB-lite"/>
    </source>
</evidence>
<protein>
    <submittedName>
        <fullName evidence="5">Tpr repeat-containing protein</fullName>
    </submittedName>
</protein>
<gene>
    <name evidence="5" type="primary">Contig6194.g6622</name>
    <name evidence="5" type="ORF">STYLEM_2522</name>
</gene>
<dbReference type="Proteomes" id="UP000039865">
    <property type="component" value="Unassembled WGS sequence"/>
</dbReference>
<evidence type="ECO:0000256" key="4">
    <source>
        <dbReference type="SAM" id="Phobius"/>
    </source>
</evidence>
<feature type="region of interest" description="Disordered" evidence="3">
    <location>
        <begin position="1"/>
        <end position="52"/>
    </location>
</feature>
<keyword evidence="6" id="KW-1185">Reference proteome</keyword>
<feature type="compositionally biased region" description="Basic and acidic residues" evidence="3">
    <location>
        <begin position="10"/>
        <end position="21"/>
    </location>
</feature>
<keyword evidence="4" id="KW-0812">Transmembrane</keyword>
<sequence length="814" mass="93678">MESQNQTLTDDPKIEEEHKQPQAEQDNVSNEHSQKHELTPGQDNQIQQEDRAKLTQNTSDVQSLYLPMKVKSKELFKQSRYIEALEFAQQYMKDNKVEELKDVEQRCQIFARYVKCVGKTQSILKASQVLVTEIKHYFDLAQDNPRAKARIIYAQSILEVRVHIVDFLRSINQISELHKSHPNDLVVSKFYVKILVCSPKDGVIELKQCLQYLNQAIKINNQVLNKENNYKKLNLKILLTQCKHFSHLYKQNDYQNLLSQAMRDAGTKSMNSPNVLFLMADFNSKKGDQEKGIQYINRALNLAKEVLDGLSAHKKIIGLLFGKIQILNRKKAFAESLQVTEECGEMILKVFGNDENQYFLTNLNLKASIYADMKGEEYKAEDVMKNASKIIDKIHGSLPNKQESIFNCIFYMEQCANYIKLMRPDKVQKIYKTCSKELMEKGLEYSQIKLGYDFLLLQVQQDPEQAVQLMENVVKLSDKIDQQQGFKGSLSILCDQIKANLKIKEGDLQGGLDVLQETIKMSLEYFDGNEDNELLVDPLIFIGQIYTELDKIPQAIQALIRAEKIVKALSGEISDKLLDIYQQLSTLMVFDQKFEKAVEYTIIKTELAGKIHGQQSEQYCQHLEDQAALFTQMRWLEQAIPLWEKLIRITKEINGGENSQKMIQFYQALAEIFIVLKKNTEALLLTQKVITIYKALNGQEVEDQSLGQLIAQCAFLHKNLNKFNDAISLLDEALRIFKKLQATDQAAKRMHGVYTMERIKFVREKKEYDKQFTKPILQRVVPDTPLKVAIWTTVLASLAGVATYVIMKKREASS</sequence>
<dbReference type="AlphaFoldDB" id="A0A077ZYB2"/>
<evidence type="ECO:0000256" key="1">
    <source>
        <dbReference type="ARBA" id="ARBA00022737"/>
    </source>
</evidence>
<organism evidence="5 6">
    <name type="scientific">Stylonychia lemnae</name>
    <name type="common">Ciliate</name>
    <dbReference type="NCBI Taxonomy" id="5949"/>
    <lineage>
        <taxon>Eukaryota</taxon>
        <taxon>Sar</taxon>
        <taxon>Alveolata</taxon>
        <taxon>Ciliophora</taxon>
        <taxon>Intramacronucleata</taxon>
        <taxon>Spirotrichea</taxon>
        <taxon>Stichotrichia</taxon>
        <taxon>Sporadotrichida</taxon>
        <taxon>Oxytrichidae</taxon>
        <taxon>Stylonychinae</taxon>
        <taxon>Stylonychia</taxon>
    </lineage>
</organism>
<dbReference type="SMART" id="SM00028">
    <property type="entry name" value="TPR"/>
    <property type="match status" value="4"/>
</dbReference>
<feature type="compositionally biased region" description="Polar residues" evidence="3">
    <location>
        <begin position="22"/>
        <end position="31"/>
    </location>
</feature>
<dbReference type="InterPro" id="IPR011990">
    <property type="entry name" value="TPR-like_helical_dom_sf"/>
</dbReference>
<dbReference type="Pfam" id="PF13181">
    <property type="entry name" value="TPR_8"/>
    <property type="match status" value="1"/>
</dbReference>
<reference evidence="5 6" key="1">
    <citation type="submission" date="2014-06" db="EMBL/GenBank/DDBJ databases">
        <authorList>
            <person name="Swart Estienne"/>
        </authorList>
    </citation>
    <scope>NUCLEOTIDE SEQUENCE [LARGE SCALE GENOMIC DNA]</scope>
    <source>
        <strain evidence="5 6">130c</strain>
    </source>
</reference>
<evidence type="ECO:0000256" key="2">
    <source>
        <dbReference type="ARBA" id="ARBA00022803"/>
    </source>
</evidence>
<dbReference type="InterPro" id="IPR019734">
    <property type="entry name" value="TPR_rpt"/>
</dbReference>
<dbReference type="InParanoid" id="A0A077ZYB2"/>